<dbReference type="Pfam" id="PF01032">
    <property type="entry name" value="FecCD"/>
    <property type="match status" value="1"/>
</dbReference>
<comment type="caution">
    <text evidence="9">The sequence shown here is derived from an EMBL/GenBank/DDBJ whole genome shotgun (WGS) entry which is preliminary data.</text>
</comment>
<feature type="transmembrane region" description="Helical" evidence="8">
    <location>
        <begin position="293"/>
        <end position="314"/>
    </location>
</feature>
<evidence type="ECO:0000256" key="1">
    <source>
        <dbReference type="ARBA" id="ARBA00004651"/>
    </source>
</evidence>
<evidence type="ECO:0000256" key="7">
    <source>
        <dbReference type="ARBA" id="ARBA00023136"/>
    </source>
</evidence>
<dbReference type="Gene3D" id="1.10.3470.10">
    <property type="entry name" value="ABC transporter involved in vitamin B12 uptake, BtuC"/>
    <property type="match status" value="1"/>
</dbReference>
<comment type="subcellular location">
    <subcellularLocation>
        <location evidence="1">Cell membrane</location>
        <topology evidence="1">Multi-pass membrane protein</topology>
    </subcellularLocation>
</comment>
<feature type="transmembrane region" description="Helical" evidence="8">
    <location>
        <begin position="132"/>
        <end position="153"/>
    </location>
</feature>
<feature type="transmembrane region" description="Helical" evidence="8">
    <location>
        <begin position="74"/>
        <end position="94"/>
    </location>
</feature>
<feature type="transmembrane region" description="Helical" evidence="8">
    <location>
        <begin position="160"/>
        <end position="181"/>
    </location>
</feature>
<keyword evidence="6 8" id="KW-1133">Transmembrane helix</keyword>
<dbReference type="PANTHER" id="PTHR30472:SF67">
    <property type="entry name" value="PERMEASE OF ABC TRANSPORTER-RELATED"/>
    <property type="match status" value="1"/>
</dbReference>
<feature type="transmembrane region" description="Helical" evidence="8">
    <location>
        <begin position="106"/>
        <end position="126"/>
    </location>
</feature>
<keyword evidence="3" id="KW-0813">Transport</keyword>
<dbReference type="PANTHER" id="PTHR30472">
    <property type="entry name" value="FERRIC ENTEROBACTIN TRANSPORT SYSTEM PERMEASE PROTEIN"/>
    <property type="match status" value="1"/>
</dbReference>
<evidence type="ECO:0000256" key="5">
    <source>
        <dbReference type="ARBA" id="ARBA00022692"/>
    </source>
</evidence>
<name>A0ABP5FVV3_9MICC</name>
<evidence type="ECO:0000256" key="8">
    <source>
        <dbReference type="SAM" id="Phobius"/>
    </source>
</evidence>
<reference evidence="10" key="1">
    <citation type="journal article" date="2019" name="Int. J. Syst. Evol. Microbiol.">
        <title>The Global Catalogue of Microorganisms (GCM) 10K type strain sequencing project: providing services to taxonomists for standard genome sequencing and annotation.</title>
        <authorList>
            <consortium name="The Broad Institute Genomics Platform"/>
            <consortium name="The Broad Institute Genome Sequencing Center for Infectious Disease"/>
            <person name="Wu L."/>
            <person name="Ma J."/>
        </authorList>
    </citation>
    <scope>NUCLEOTIDE SEQUENCE [LARGE SCALE GENOMIC DNA]</scope>
    <source>
        <strain evidence="10">JCM 13595</strain>
    </source>
</reference>
<sequence>MFKSRDTSVSVPKTRGRLRFRITLSIALLALAVSCVLATGLGAVPIGLDEMWGTLTVPSADWTMNQVIFAEVRVPRVLTGIAVGAGLALSGLVLQITLRNDLAEPYLLGISSGASVGAVAVLIFGLALALPVAAFITGLLALFITLLISGFSGRVTVYRVILAGVAVSALFSAVTSLMIFSAPQTDSYRQVLHWIIGSLSSASWESSAISGATLLVFGGVLIGLTRLLEIFQLDDAEITGLGINTPLARGILMSLAALLAAGMVSVSGAIGFVGLMVPHVARTFARSSVSHQAILSVVFGAILLVLADTVARLVILPEELPVGIATSILGAIALCIIMGRKTRRKGV</sequence>
<proteinExistence type="inferred from homology"/>
<keyword evidence="7 8" id="KW-0472">Membrane</keyword>
<dbReference type="InterPro" id="IPR037294">
    <property type="entry name" value="ABC_BtuC-like"/>
</dbReference>
<accession>A0ABP5FVV3</accession>
<feature type="transmembrane region" description="Helical" evidence="8">
    <location>
        <begin position="251"/>
        <end position="281"/>
    </location>
</feature>
<evidence type="ECO:0000256" key="2">
    <source>
        <dbReference type="ARBA" id="ARBA00007935"/>
    </source>
</evidence>
<evidence type="ECO:0000256" key="3">
    <source>
        <dbReference type="ARBA" id="ARBA00022448"/>
    </source>
</evidence>
<dbReference type="PROSITE" id="PS51257">
    <property type="entry name" value="PROKAR_LIPOPROTEIN"/>
    <property type="match status" value="1"/>
</dbReference>
<dbReference type="InterPro" id="IPR000522">
    <property type="entry name" value="ABC_transptr_permease_BtuC"/>
</dbReference>
<evidence type="ECO:0000313" key="9">
    <source>
        <dbReference type="EMBL" id="GAA2034978.1"/>
    </source>
</evidence>
<protein>
    <submittedName>
        <fullName evidence="9">Iron ABC transporter permease</fullName>
    </submittedName>
</protein>
<organism evidence="9 10">
    <name type="scientific">Yaniella flava</name>
    <dbReference type="NCBI Taxonomy" id="287930"/>
    <lineage>
        <taxon>Bacteria</taxon>
        <taxon>Bacillati</taxon>
        <taxon>Actinomycetota</taxon>
        <taxon>Actinomycetes</taxon>
        <taxon>Micrococcales</taxon>
        <taxon>Micrococcaceae</taxon>
        <taxon>Yaniella</taxon>
    </lineage>
</organism>
<evidence type="ECO:0000256" key="6">
    <source>
        <dbReference type="ARBA" id="ARBA00022989"/>
    </source>
</evidence>
<feature type="transmembrane region" description="Helical" evidence="8">
    <location>
        <begin position="320"/>
        <end position="339"/>
    </location>
</feature>
<keyword evidence="5 8" id="KW-0812">Transmembrane</keyword>
<evidence type="ECO:0000256" key="4">
    <source>
        <dbReference type="ARBA" id="ARBA00022475"/>
    </source>
</evidence>
<evidence type="ECO:0000313" key="10">
    <source>
        <dbReference type="Proteomes" id="UP001501461"/>
    </source>
</evidence>
<dbReference type="Proteomes" id="UP001501461">
    <property type="component" value="Unassembled WGS sequence"/>
</dbReference>
<dbReference type="SUPFAM" id="SSF81345">
    <property type="entry name" value="ABC transporter involved in vitamin B12 uptake, BtuC"/>
    <property type="match status" value="1"/>
</dbReference>
<comment type="similarity">
    <text evidence="2">Belongs to the binding-protein-dependent transport system permease family. FecCD subfamily.</text>
</comment>
<keyword evidence="4" id="KW-1003">Cell membrane</keyword>
<dbReference type="CDD" id="cd06550">
    <property type="entry name" value="TM_ABC_iron-siderophores_like"/>
    <property type="match status" value="1"/>
</dbReference>
<dbReference type="EMBL" id="BAAAMN010000022">
    <property type="protein sequence ID" value="GAA2034978.1"/>
    <property type="molecule type" value="Genomic_DNA"/>
</dbReference>
<keyword evidence="10" id="KW-1185">Reference proteome</keyword>
<gene>
    <name evidence="9" type="ORF">GCM10009720_14530</name>
</gene>